<dbReference type="AlphaFoldDB" id="A0A6L2K4C6"/>
<evidence type="ECO:0000313" key="1">
    <source>
        <dbReference type="EMBL" id="GEU44271.1"/>
    </source>
</evidence>
<accession>A0A6L2K4C6</accession>
<organism evidence="1">
    <name type="scientific">Tanacetum cinerariifolium</name>
    <name type="common">Dalmatian daisy</name>
    <name type="synonym">Chrysanthemum cinerariifolium</name>
    <dbReference type="NCBI Taxonomy" id="118510"/>
    <lineage>
        <taxon>Eukaryota</taxon>
        <taxon>Viridiplantae</taxon>
        <taxon>Streptophyta</taxon>
        <taxon>Embryophyta</taxon>
        <taxon>Tracheophyta</taxon>
        <taxon>Spermatophyta</taxon>
        <taxon>Magnoliopsida</taxon>
        <taxon>eudicotyledons</taxon>
        <taxon>Gunneridae</taxon>
        <taxon>Pentapetalae</taxon>
        <taxon>asterids</taxon>
        <taxon>campanulids</taxon>
        <taxon>Asterales</taxon>
        <taxon>Asteraceae</taxon>
        <taxon>Asteroideae</taxon>
        <taxon>Anthemideae</taxon>
        <taxon>Anthemidinae</taxon>
        <taxon>Tanacetum</taxon>
    </lineage>
</organism>
<reference evidence="1" key="1">
    <citation type="journal article" date="2019" name="Sci. Rep.">
        <title>Draft genome of Tanacetum cinerariifolium, the natural source of mosquito coil.</title>
        <authorList>
            <person name="Yamashiro T."/>
            <person name="Shiraishi A."/>
            <person name="Satake H."/>
            <person name="Nakayama K."/>
        </authorList>
    </citation>
    <scope>NUCLEOTIDE SEQUENCE</scope>
</reference>
<gene>
    <name evidence="1" type="ORF">Tci_016249</name>
</gene>
<name>A0A6L2K4C6_TANCI</name>
<comment type="caution">
    <text evidence="1">The sequence shown here is derived from an EMBL/GenBank/DDBJ whole genome shotgun (WGS) entry which is preliminary data.</text>
</comment>
<proteinExistence type="predicted"/>
<sequence>MTQDNQDRDLVLRRKKEILLKHNNLVICEYKCSSLALDREERKDEKEEIGSLETRSNNKTWCLGSGNGGGSVVIGGGYNGGNMVV</sequence>
<dbReference type="EMBL" id="BKCJ010001823">
    <property type="protein sequence ID" value="GEU44271.1"/>
    <property type="molecule type" value="Genomic_DNA"/>
</dbReference>
<protein>
    <submittedName>
        <fullName evidence="1">Uncharacterized protein</fullName>
    </submittedName>
</protein>